<organism evidence="4 5">
    <name type="scientific">Tetradesmus obliquus</name>
    <name type="common">Green alga</name>
    <name type="synonym">Acutodesmus obliquus</name>
    <dbReference type="NCBI Taxonomy" id="3088"/>
    <lineage>
        <taxon>Eukaryota</taxon>
        <taxon>Viridiplantae</taxon>
        <taxon>Chlorophyta</taxon>
        <taxon>core chlorophytes</taxon>
        <taxon>Chlorophyceae</taxon>
        <taxon>CS clade</taxon>
        <taxon>Sphaeropleales</taxon>
        <taxon>Scenedesmaceae</taxon>
        <taxon>Tetradesmus</taxon>
    </lineage>
</organism>
<dbReference type="AlphaFoldDB" id="A0A383WMK3"/>
<proteinExistence type="inferred from homology"/>
<evidence type="ECO:0000256" key="2">
    <source>
        <dbReference type="SAM" id="MobiDB-lite"/>
    </source>
</evidence>
<dbReference type="Pfam" id="PF01370">
    <property type="entry name" value="Epimerase"/>
    <property type="match status" value="1"/>
</dbReference>
<accession>A0A383WMK3</accession>
<protein>
    <recommendedName>
        <fullName evidence="3">NAD-dependent epimerase/dehydratase domain-containing protein</fullName>
    </recommendedName>
</protein>
<dbReference type="EMBL" id="FNXT01001326">
    <property type="protein sequence ID" value="SZX78631.1"/>
    <property type="molecule type" value="Genomic_DNA"/>
</dbReference>
<feature type="region of interest" description="Disordered" evidence="2">
    <location>
        <begin position="284"/>
        <end position="322"/>
    </location>
</feature>
<dbReference type="Gene3D" id="3.40.50.720">
    <property type="entry name" value="NAD(P)-binding Rossmann-like Domain"/>
    <property type="match status" value="2"/>
</dbReference>
<gene>
    <name evidence="4" type="ORF">BQ4739_LOCUS18952</name>
</gene>
<keyword evidence="5" id="KW-1185">Reference proteome</keyword>
<dbReference type="InterPro" id="IPR001509">
    <property type="entry name" value="Epimerase_deHydtase"/>
</dbReference>
<evidence type="ECO:0000259" key="3">
    <source>
        <dbReference type="Pfam" id="PF01370"/>
    </source>
</evidence>
<feature type="compositionally biased region" description="Low complexity" evidence="2">
    <location>
        <begin position="289"/>
        <end position="301"/>
    </location>
</feature>
<dbReference type="SUPFAM" id="SSF51735">
    <property type="entry name" value="NAD(P)-binding Rossmann-fold domains"/>
    <property type="match status" value="1"/>
</dbReference>
<sequence length="448" mass="45725">MLQQEFWNILFFGLLSSFVVYNVHFGAGTVHAVHRGGSSRDSSIARLLPMPGKQSLLISSGAGPVAVLLATALLEEGHAVTLLDYASSGVSTDKLYSSLQSSSTSSSSTGSSSVAGRLQFASCDMQNSQQLADVLAAAQPDAVVLLAGSAAGESEPKLAFLDSTSSRVLSLLSAIGNSTVSKLLVSSSLAVYGQHSNTPVSEDSTCCKPASMQGHTAQLVEAAVQAYAAATPSLSAAILRHGFVFGAPSSAGLGTASGGSDAVCKCLAAAAAAGSAASAASGLKDLQQHHLQQQQQQQQQQGPNEAQLPVPPDSAEAAAGRSSIDAAAATAGTGPAAGLPCWKQEYLHASDLAAAFVAALGAARNPPTVYIVGSGRAYSQRDVWKACHKLFGGGPQANEELPSDEACQGITADTSKFTAHTGWRAKLQLEDALIHAQRQQGTAAQTQH</sequence>
<evidence type="ECO:0000256" key="1">
    <source>
        <dbReference type="ARBA" id="ARBA00007637"/>
    </source>
</evidence>
<dbReference type="STRING" id="3088.A0A383WMK3"/>
<evidence type="ECO:0000313" key="4">
    <source>
        <dbReference type="EMBL" id="SZX78631.1"/>
    </source>
</evidence>
<dbReference type="PANTHER" id="PTHR43725:SF53">
    <property type="entry name" value="UDP-ARABINOSE 4-EPIMERASE 1"/>
    <property type="match status" value="1"/>
</dbReference>
<reference evidence="4 5" key="1">
    <citation type="submission" date="2016-10" db="EMBL/GenBank/DDBJ databases">
        <authorList>
            <person name="Cai Z."/>
        </authorList>
    </citation>
    <scope>NUCLEOTIDE SEQUENCE [LARGE SCALE GENOMIC DNA]</scope>
</reference>
<dbReference type="InterPro" id="IPR036291">
    <property type="entry name" value="NAD(P)-bd_dom_sf"/>
</dbReference>
<evidence type="ECO:0000313" key="5">
    <source>
        <dbReference type="Proteomes" id="UP000256970"/>
    </source>
</evidence>
<dbReference type="Proteomes" id="UP000256970">
    <property type="component" value="Unassembled WGS sequence"/>
</dbReference>
<dbReference type="PANTHER" id="PTHR43725">
    <property type="entry name" value="UDP-GLUCOSE 4-EPIMERASE"/>
    <property type="match status" value="1"/>
</dbReference>
<dbReference type="Gene3D" id="3.90.25.10">
    <property type="entry name" value="UDP-galactose 4-epimerase, domain 1"/>
    <property type="match status" value="2"/>
</dbReference>
<name>A0A383WMK3_TETOB</name>
<feature type="domain" description="NAD-dependent epimerase/dehydratase" evidence="3">
    <location>
        <begin position="61"/>
        <end position="248"/>
    </location>
</feature>
<comment type="similarity">
    <text evidence="1">Belongs to the NAD(P)-dependent epimerase/dehydratase family.</text>
</comment>